<evidence type="ECO:0000313" key="3">
    <source>
        <dbReference type="Proteomes" id="UP000246661"/>
    </source>
</evidence>
<dbReference type="EMBL" id="QGTX01000001">
    <property type="protein sequence ID" value="PWW24882.1"/>
    <property type="molecule type" value="Genomic_DNA"/>
</dbReference>
<gene>
    <name evidence="2" type="ORF">JD79_04073</name>
</gene>
<comment type="caution">
    <text evidence="2">The sequence shown here is derived from an EMBL/GenBank/DDBJ whole genome shotgun (WGS) entry which is preliminary data.</text>
</comment>
<feature type="region of interest" description="Disordered" evidence="1">
    <location>
        <begin position="229"/>
        <end position="251"/>
    </location>
</feature>
<dbReference type="Proteomes" id="UP000246661">
    <property type="component" value="Unassembled WGS sequence"/>
</dbReference>
<keyword evidence="3" id="KW-1185">Reference proteome</keyword>
<accession>A0A317QNF7</accession>
<reference evidence="3" key="1">
    <citation type="submission" date="2018-05" db="EMBL/GenBank/DDBJ databases">
        <authorList>
            <person name="Klenk H.-P."/>
            <person name="Huntemann M."/>
            <person name="Clum A."/>
            <person name="Pillay M."/>
            <person name="Palaniappan K."/>
            <person name="Varghese N."/>
            <person name="Mikhailova N."/>
            <person name="Stamatis D."/>
            <person name="Reddy T."/>
            <person name="Daum C."/>
            <person name="Shapiro N."/>
            <person name="Ivanova N."/>
            <person name="Kyrpides N."/>
            <person name="Woyke T."/>
        </authorList>
    </citation>
    <scope>NUCLEOTIDE SEQUENCE [LARGE SCALE GENOMIC DNA]</scope>
    <source>
        <strain evidence="3">DSM 45417</strain>
    </source>
</reference>
<organism evidence="2 3">
    <name type="scientific">Geodermatophilus normandii</name>
    <dbReference type="NCBI Taxonomy" id="1137989"/>
    <lineage>
        <taxon>Bacteria</taxon>
        <taxon>Bacillati</taxon>
        <taxon>Actinomycetota</taxon>
        <taxon>Actinomycetes</taxon>
        <taxon>Geodermatophilales</taxon>
        <taxon>Geodermatophilaceae</taxon>
        <taxon>Geodermatophilus</taxon>
    </lineage>
</organism>
<protein>
    <submittedName>
        <fullName evidence="2">Uncharacterized protein</fullName>
    </submittedName>
</protein>
<dbReference type="RefSeq" id="WP_146220497.1">
    <property type="nucleotide sequence ID" value="NZ_QGTX01000001.1"/>
</dbReference>
<name>A0A317QNF7_9ACTN</name>
<dbReference type="OrthoDB" id="9812605at2"/>
<sequence>MRVRRPGIEIISLDAPGDGSNDTWWGSGRVFVKPSTPEHPHLALNELVAARLATVLGLPVPMGDVGHYDGDRAAWVSAQIALQGQDVAPPDPASLATIFPVLTAGIVVFDVWLHNVDRHEENLLYHPSLGLWLIDHDQCLAGSQEDIATTLSGSRDHSTPSYAFVSDQVIQAHAGEWIERIQRHTDAAVSRTVQDARDRRLLTADQGAAVLTFLSYRRRNLGALVQRSMGWPSPVPQTNDSDAQEGETLWP</sequence>
<evidence type="ECO:0000313" key="2">
    <source>
        <dbReference type="EMBL" id="PWW24882.1"/>
    </source>
</evidence>
<proteinExistence type="predicted"/>
<evidence type="ECO:0000256" key="1">
    <source>
        <dbReference type="SAM" id="MobiDB-lite"/>
    </source>
</evidence>
<dbReference type="AlphaFoldDB" id="A0A317QNF7"/>